<organism evidence="2">
    <name type="scientific">hydrothermal vent metagenome</name>
    <dbReference type="NCBI Taxonomy" id="652676"/>
    <lineage>
        <taxon>unclassified sequences</taxon>
        <taxon>metagenomes</taxon>
        <taxon>ecological metagenomes</taxon>
    </lineage>
</organism>
<protein>
    <submittedName>
        <fullName evidence="2">Serine-protein kinase RsbW</fullName>
        <ecNumber evidence="2">2.7.11.1</ecNumber>
    </submittedName>
</protein>
<dbReference type="AlphaFoldDB" id="A0A160T944"/>
<dbReference type="CDD" id="cd07043">
    <property type="entry name" value="STAS_anti-anti-sigma_factors"/>
    <property type="match status" value="1"/>
</dbReference>
<gene>
    <name evidence="2" type="ORF">MGWOODY_Tha285</name>
</gene>
<feature type="domain" description="STAS" evidence="1">
    <location>
        <begin position="4"/>
        <end position="122"/>
    </location>
</feature>
<dbReference type="PROSITE" id="PS50801">
    <property type="entry name" value="STAS"/>
    <property type="match status" value="1"/>
</dbReference>
<dbReference type="PANTHER" id="PTHR33495">
    <property type="entry name" value="ANTI-SIGMA FACTOR ANTAGONIST TM_1081-RELATED-RELATED"/>
    <property type="match status" value="1"/>
</dbReference>
<reference evidence="2" key="1">
    <citation type="submission" date="2015-10" db="EMBL/GenBank/DDBJ databases">
        <authorList>
            <person name="Gilbert D.G."/>
        </authorList>
    </citation>
    <scope>NUCLEOTIDE SEQUENCE</scope>
</reference>
<evidence type="ECO:0000313" key="2">
    <source>
        <dbReference type="EMBL" id="CUS40131.1"/>
    </source>
</evidence>
<proteinExistence type="predicted"/>
<evidence type="ECO:0000259" key="1">
    <source>
        <dbReference type="PROSITE" id="PS50801"/>
    </source>
</evidence>
<dbReference type="InterPro" id="IPR036513">
    <property type="entry name" value="STAS_dom_sf"/>
</dbReference>
<dbReference type="InterPro" id="IPR014557">
    <property type="entry name" value="UCP029548_STAS-type"/>
</dbReference>
<dbReference type="EMBL" id="CZQC01000004">
    <property type="protein sequence ID" value="CUS40131.1"/>
    <property type="molecule type" value="Genomic_DNA"/>
</dbReference>
<dbReference type="GO" id="GO:0043856">
    <property type="term" value="F:anti-sigma factor antagonist activity"/>
    <property type="evidence" value="ECO:0007669"/>
    <property type="project" value="TreeGrafter"/>
</dbReference>
<dbReference type="PIRSF" id="PIRSF029548">
    <property type="entry name" value="UCP029548"/>
    <property type="match status" value="1"/>
</dbReference>
<name>A0A160T944_9ZZZZ</name>
<dbReference type="EC" id="2.7.11.1" evidence="2"/>
<dbReference type="GO" id="GO:0004674">
    <property type="term" value="F:protein serine/threonine kinase activity"/>
    <property type="evidence" value="ECO:0007669"/>
    <property type="project" value="UniProtKB-EC"/>
</dbReference>
<accession>A0A160T944</accession>
<dbReference type="PANTHER" id="PTHR33495:SF2">
    <property type="entry name" value="ANTI-SIGMA FACTOR ANTAGONIST TM_1081-RELATED"/>
    <property type="match status" value="1"/>
</dbReference>
<dbReference type="InterPro" id="IPR002645">
    <property type="entry name" value="STAS_dom"/>
</dbReference>
<dbReference type="Gene3D" id="3.30.750.24">
    <property type="entry name" value="STAS domain"/>
    <property type="match status" value="1"/>
</dbReference>
<sequence>MTSGRVQVAFHQRMHIIRLLGDVRLNLCSTLERYLDDILARPDFDNVIVDLSAADGVDSTTLGQIAKISILCRDRFGIVPTISSPNPGITRILLSMGFDQVFHIVDEPFKDEASFQEWVADSLCEDEAREQVIAAHRVLMSLNEKNKNTFKELVDSLESDRSHS</sequence>
<keyword evidence="2" id="KW-0418">Kinase</keyword>
<keyword evidence="2" id="KW-0808">Transferase</keyword>
<dbReference type="SUPFAM" id="SSF52091">
    <property type="entry name" value="SpoIIaa-like"/>
    <property type="match status" value="1"/>
</dbReference>
<dbReference type="Pfam" id="PF01740">
    <property type="entry name" value="STAS"/>
    <property type="match status" value="1"/>
</dbReference>